<organism evidence="2 3">
    <name type="scientific">Hoylesella pleuritidis F0068</name>
    <dbReference type="NCBI Taxonomy" id="1081904"/>
    <lineage>
        <taxon>Bacteria</taxon>
        <taxon>Pseudomonadati</taxon>
        <taxon>Bacteroidota</taxon>
        <taxon>Bacteroidia</taxon>
        <taxon>Bacteroidales</taxon>
        <taxon>Prevotellaceae</taxon>
        <taxon>Hoylesella</taxon>
    </lineage>
</organism>
<dbReference type="Gene3D" id="3.30.420.40">
    <property type="match status" value="2"/>
</dbReference>
<keyword evidence="3" id="KW-1185">Reference proteome</keyword>
<dbReference type="Gene3D" id="1.10.10.10">
    <property type="entry name" value="Winged helix-like DNA-binding domain superfamily/Winged helix DNA-binding domain"/>
    <property type="match status" value="1"/>
</dbReference>
<protein>
    <submittedName>
        <fullName evidence="2">ROK family protein</fullName>
    </submittedName>
</protein>
<dbReference type="PATRIC" id="fig|1081904.3.peg.238"/>
<dbReference type="PROSITE" id="PS01125">
    <property type="entry name" value="ROK"/>
    <property type="match status" value="1"/>
</dbReference>
<evidence type="ECO:0000256" key="1">
    <source>
        <dbReference type="ARBA" id="ARBA00006479"/>
    </source>
</evidence>
<proteinExistence type="inferred from homology"/>
<dbReference type="EMBL" id="AWET01000007">
    <property type="protein sequence ID" value="ERK03892.1"/>
    <property type="molecule type" value="Genomic_DNA"/>
</dbReference>
<dbReference type="AlphaFoldDB" id="U2KZK0"/>
<dbReference type="SUPFAM" id="SSF53067">
    <property type="entry name" value="Actin-like ATPase domain"/>
    <property type="match status" value="1"/>
</dbReference>
<sequence length="408" mass="45425">MIKKYYLRIELLHINMNLFNTNKENKTDLTKNNIIKFYIANGNSTIYDLSQELNLSVPTTTKLVNEMCAEGYVREYGKLETSEGRHPNLYGVNPDSGYFVGVDISHSVVNLGLMDFKGDLVDLQMNVPCCFENTPEALDGLCRVVNEFIEQLSIDKQKILNVHFNIPGRVNPQTGYSYSVFNFSETPLTKVLSDKVGYPVNIDNDSRAMAYGEFMKGCVKGEKNVLFLNVSWGLGMGIVINGRLYNGKSGYAGEFGHVHLFENEVLCHCGKKGCLETEASASAFYRIVTERLKNGESSLLQDKSFTIDDVIDAINSEDVLCIDVVEEIGYKLGEALSALINIFNPELVVIGGSMALTGDYLLQPIKTAIRKYSLNLLIRDTCICLSKLKDKAGVIGACMLGRNRLFDK</sequence>
<dbReference type="SUPFAM" id="SSF46785">
    <property type="entry name" value="Winged helix' DNA-binding domain"/>
    <property type="match status" value="1"/>
</dbReference>
<comment type="caution">
    <text evidence="2">The sequence shown here is derived from an EMBL/GenBank/DDBJ whole genome shotgun (WGS) entry which is preliminary data.</text>
</comment>
<name>U2KZK0_9BACT</name>
<gene>
    <name evidence="2" type="ORF">HMPREF1218_0265</name>
</gene>
<dbReference type="Pfam" id="PF00480">
    <property type="entry name" value="ROK"/>
    <property type="match status" value="1"/>
</dbReference>
<dbReference type="PANTHER" id="PTHR18964">
    <property type="entry name" value="ROK (REPRESSOR, ORF, KINASE) FAMILY"/>
    <property type="match status" value="1"/>
</dbReference>
<dbReference type="InterPro" id="IPR043129">
    <property type="entry name" value="ATPase_NBD"/>
</dbReference>
<dbReference type="InterPro" id="IPR036388">
    <property type="entry name" value="WH-like_DNA-bd_sf"/>
</dbReference>
<comment type="similarity">
    <text evidence="1">Belongs to the ROK (NagC/XylR) family.</text>
</comment>
<reference evidence="2 3" key="1">
    <citation type="submission" date="2013-08" db="EMBL/GenBank/DDBJ databases">
        <authorList>
            <person name="Durkin A.S."/>
            <person name="Haft D.R."/>
            <person name="McCorrison J."/>
            <person name="Torralba M."/>
            <person name="Gillis M."/>
            <person name="Haft D.H."/>
            <person name="Methe B."/>
            <person name="Sutton G."/>
            <person name="Nelson K.E."/>
        </authorList>
    </citation>
    <scope>NUCLEOTIDE SEQUENCE [LARGE SCALE GENOMIC DNA]</scope>
    <source>
        <strain evidence="2 3">F0068</strain>
    </source>
</reference>
<dbReference type="Pfam" id="PF13412">
    <property type="entry name" value="HTH_24"/>
    <property type="match status" value="1"/>
</dbReference>
<dbReference type="PANTHER" id="PTHR18964:SF149">
    <property type="entry name" value="BIFUNCTIONAL UDP-N-ACETYLGLUCOSAMINE 2-EPIMERASE_N-ACETYLMANNOSAMINE KINASE"/>
    <property type="match status" value="1"/>
</dbReference>
<evidence type="ECO:0000313" key="2">
    <source>
        <dbReference type="EMBL" id="ERK03892.1"/>
    </source>
</evidence>
<evidence type="ECO:0000313" key="3">
    <source>
        <dbReference type="Proteomes" id="UP000016600"/>
    </source>
</evidence>
<dbReference type="InterPro" id="IPR000600">
    <property type="entry name" value="ROK"/>
</dbReference>
<dbReference type="InterPro" id="IPR049874">
    <property type="entry name" value="ROK_cs"/>
</dbReference>
<dbReference type="Proteomes" id="UP000016600">
    <property type="component" value="Unassembled WGS sequence"/>
</dbReference>
<dbReference type="InterPro" id="IPR036390">
    <property type="entry name" value="WH_DNA-bd_sf"/>
</dbReference>
<accession>U2KZK0</accession>